<keyword evidence="2" id="KW-0472">Membrane</keyword>
<organism evidence="3 4">
    <name type="scientific">Actinotalea fermentans</name>
    <dbReference type="NCBI Taxonomy" id="43671"/>
    <lineage>
        <taxon>Bacteria</taxon>
        <taxon>Bacillati</taxon>
        <taxon>Actinomycetota</taxon>
        <taxon>Actinomycetes</taxon>
        <taxon>Micrococcales</taxon>
        <taxon>Cellulomonadaceae</taxon>
        <taxon>Actinotalea</taxon>
    </lineage>
</organism>
<evidence type="ECO:0008006" key="5">
    <source>
        <dbReference type="Google" id="ProtNLM"/>
    </source>
</evidence>
<keyword evidence="2" id="KW-0812">Transmembrane</keyword>
<keyword evidence="4" id="KW-1185">Reference proteome</keyword>
<sequence>MPVRDAAAGGSGHGPAHLSGRRRARHRGRWLLVAGVVVLAALGMAWWLLSDARTARAELFEAAALVSELQADVLAGDDASVDSAVAALQAHAEAALDATDGPHWAIAARVPWVGPNVEAVRTVAVVMDDLAHDAVPTLLEATDVVDPSALAPVDGRIALDPLVEAAPRVVAADEAVQAAVARMDAVDAEALWPFVADAFEEARQEVDEVSVTTATASRAVRLLPPMLGRDGPRTYLVLVQNNAELRATGGIPGSILLLRADNGGVEILDHRSGGSLGDLPAPVTELTDAEMALFGEDLAADMRDVTFTPDFPRGASIARQIWAQEVGGEVDGVVSVDPGTLALVLGATGPVPMPPGAVADVTGGQLTADNAVEVLLSTVYLTLLDPREQDEFFAQTAAGVFGALVGGAGEPSATIEALAQAARQGRLLVWSAREGEQALLADTVLSGALRGEAGDSPVIGVFLNDGSQAKMSYYLDVSTEVGGQTCAPDGSRLVELDVTLTNTVDPALVGTLPTYVTGSGTVVPIGEVRTNVLVYAPTGGQIEDVTIMNDVPGVSSQVQNGLPVVGKTVQLKPGQSVSVVATISVDRVHRGPVVLRTSPGRVVQDVPLVGVQCS</sequence>
<accession>A0A511Z1I5</accession>
<reference evidence="3 4" key="1">
    <citation type="submission" date="2019-07" db="EMBL/GenBank/DDBJ databases">
        <title>Whole genome shotgun sequence of Actinotalea fermentans NBRC 105374.</title>
        <authorList>
            <person name="Hosoyama A."/>
            <person name="Uohara A."/>
            <person name="Ohji S."/>
            <person name="Ichikawa N."/>
        </authorList>
    </citation>
    <scope>NUCLEOTIDE SEQUENCE [LARGE SCALE GENOMIC DNA]</scope>
    <source>
        <strain evidence="3 4">NBRC 105374</strain>
    </source>
</reference>
<dbReference type="EMBL" id="BJYK01000010">
    <property type="protein sequence ID" value="GEN81294.1"/>
    <property type="molecule type" value="Genomic_DNA"/>
</dbReference>
<dbReference type="InterPro" id="IPR025101">
    <property type="entry name" value="DUF4012"/>
</dbReference>
<evidence type="ECO:0000313" key="3">
    <source>
        <dbReference type="EMBL" id="GEN81294.1"/>
    </source>
</evidence>
<comment type="caution">
    <text evidence="3">The sequence shown here is derived from an EMBL/GenBank/DDBJ whole genome shotgun (WGS) entry which is preliminary data.</text>
</comment>
<gene>
    <name evidence="3" type="ORF">AFE02nite_30280</name>
</gene>
<dbReference type="RefSeq" id="WP_034244910.1">
    <property type="nucleotide sequence ID" value="NZ_BJYK01000010.1"/>
</dbReference>
<keyword evidence="2" id="KW-1133">Transmembrane helix</keyword>
<evidence type="ECO:0000313" key="4">
    <source>
        <dbReference type="Proteomes" id="UP000321484"/>
    </source>
</evidence>
<evidence type="ECO:0000256" key="2">
    <source>
        <dbReference type="SAM" id="Phobius"/>
    </source>
</evidence>
<feature type="transmembrane region" description="Helical" evidence="2">
    <location>
        <begin position="30"/>
        <end position="49"/>
    </location>
</feature>
<dbReference type="Pfam" id="PF13196">
    <property type="entry name" value="DUF4012"/>
    <property type="match status" value="1"/>
</dbReference>
<evidence type="ECO:0000256" key="1">
    <source>
        <dbReference type="SAM" id="MobiDB-lite"/>
    </source>
</evidence>
<feature type="region of interest" description="Disordered" evidence="1">
    <location>
        <begin position="1"/>
        <end position="21"/>
    </location>
</feature>
<protein>
    <recommendedName>
        <fullName evidence="5">DUF4012 domain-containing protein</fullName>
    </recommendedName>
</protein>
<proteinExistence type="predicted"/>
<dbReference type="OrthoDB" id="3203519at2"/>
<dbReference type="AlphaFoldDB" id="A0A511Z1I5"/>
<dbReference type="Proteomes" id="UP000321484">
    <property type="component" value="Unassembled WGS sequence"/>
</dbReference>
<name>A0A511Z1I5_9CELL</name>